<name>A0A0L8H1J7_OCTBM</name>
<gene>
    <name evidence="2" type="ORF">OCBIM_22024549mg</name>
</gene>
<dbReference type="EMBL" id="KQ419593">
    <property type="protein sequence ID" value="KOF83009.1"/>
    <property type="molecule type" value="Genomic_DNA"/>
</dbReference>
<dbReference type="AlphaFoldDB" id="A0A0L8H1J7"/>
<evidence type="ECO:0000256" key="1">
    <source>
        <dbReference type="SAM" id="SignalP"/>
    </source>
</evidence>
<feature type="signal peptide" evidence="1">
    <location>
        <begin position="1"/>
        <end position="17"/>
    </location>
</feature>
<proteinExistence type="predicted"/>
<feature type="chain" id="PRO_5005583461" evidence="1">
    <location>
        <begin position="18"/>
        <end position="66"/>
    </location>
</feature>
<accession>A0A0L8H1J7</accession>
<organism evidence="2">
    <name type="scientific">Octopus bimaculoides</name>
    <name type="common">California two-spotted octopus</name>
    <dbReference type="NCBI Taxonomy" id="37653"/>
    <lineage>
        <taxon>Eukaryota</taxon>
        <taxon>Metazoa</taxon>
        <taxon>Spiralia</taxon>
        <taxon>Lophotrochozoa</taxon>
        <taxon>Mollusca</taxon>
        <taxon>Cephalopoda</taxon>
        <taxon>Coleoidea</taxon>
        <taxon>Octopodiformes</taxon>
        <taxon>Octopoda</taxon>
        <taxon>Incirrata</taxon>
        <taxon>Octopodidae</taxon>
        <taxon>Octopus</taxon>
    </lineage>
</organism>
<reference evidence="2" key="1">
    <citation type="submission" date="2015-07" db="EMBL/GenBank/DDBJ databases">
        <title>MeaNS - Measles Nucleotide Surveillance Program.</title>
        <authorList>
            <person name="Tran T."/>
            <person name="Druce J."/>
        </authorList>
    </citation>
    <scope>NUCLEOTIDE SEQUENCE</scope>
    <source>
        <strain evidence="2">UCB-OBI-ISO-001</strain>
        <tissue evidence="2">Gonad</tissue>
    </source>
</reference>
<sequence>MFFFSLSLLHIPHQLMSILISIRQMCNDVRYTISGMLVRFVDSPYYFLNCLQFIFPDRSLLRHIKH</sequence>
<keyword evidence="1" id="KW-0732">Signal</keyword>
<evidence type="ECO:0000313" key="2">
    <source>
        <dbReference type="EMBL" id="KOF83009.1"/>
    </source>
</evidence>
<protein>
    <submittedName>
        <fullName evidence="2">Uncharacterized protein</fullName>
    </submittedName>
</protein>